<feature type="signal peptide" evidence="2">
    <location>
        <begin position="1"/>
        <end position="21"/>
    </location>
</feature>
<comment type="caution">
    <text evidence="4">The sequence shown here is derived from an EMBL/GenBank/DDBJ whole genome shotgun (WGS) entry which is preliminary data.</text>
</comment>
<reference evidence="4" key="1">
    <citation type="submission" date="2021-10" db="EMBL/GenBank/DDBJ databases">
        <title>Tropical sea cucumber genome reveals ecological adaptation and Cuvierian tubules defense mechanism.</title>
        <authorList>
            <person name="Chen T."/>
        </authorList>
    </citation>
    <scope>NUCLEOTIDE SEQUENCE</scope>
    <source>
        <strain evidence="4">Nanhai2018</strain>
        <tissue evidence="4">Muscle</tissue>
    </source>
</reference>
<dbReference type="Pfam" id="PF00059">
    <property type="entry name" value="Lectin_C"/>
    <property type="match status" value="1"/>
</dbReference>
<dbReference type="SMART" id="SM00034">
    <property type="entry name" value="CLECT"/>
    <property type="match status" value="1"/>
</dbReference>
<organism evidence="4 5">
    <name type="scientific">Holothuria leucospilota</name>
    <name type="common">Black long sea cucumber</name>
    <name type="synonym">Mertensiothuria leucospilota</name>
    <dbReference type="NCBI Taxonomy" id="206669"/>
    <lineage>
        <taxon>Eukaryota</taxon>
        <taxon>Metazoa</taxon>
        <taxon>Echinodermata</taxon>
        <taxon>Eleutherozoa</taxon>
        <taxon>Echinozoa</taxon>
        <taxon>Holothuroidea</taxon>
        <taxon>Aspidochirotacea</taxon>
        <taxon>Aspidochirotida</taxon>
        <taxon>Holothuriidae</taxon>
        <taxon>Holothuria</taxon>
    </lineage>
</organism>
<keyword evidence="2" id="KW-0732">Signal</keyword>
<dbReference type="PROSITE" id="PS00615">
    <property type="entry name" value="C_TYPE_LECTIN_1"/>
    <property type="match status" value="1"/>
</dbReference>
<dbReference type="EMBL" id="JAIZAY010000001">
    <property type="protein sequence ID" value="KAJ8048879.1"/>
    <property type="molecule type" value="Genomic_DNA"/>
</dbReference>
<dbReference type="PROSITE" id="PS50041">
    <property type="entry name" value="C_TYPE_LECTIN_2"/>
    <property type="match status" value="1"/>
</dbReference>
<keyword evidence="1" id="KW-1015">Disulfide bond</keyword>
<evidence type="ECO:0000256" key="1">
    <source>
        <dbReference type="ARBA" id="ARBA00023157"/>
    </source>
</evidence>
<keyword evidence="5" id="KW-1185">Reference proteome</keyword>
<protein>
    <submittedName>
        <fullName evidence="4">Neurocan core protein</fullName>
    </submittedName>
</protein>
<dbReference type="OrthoDB" id="7357196at2759"/>
<sequence length="170" mass="19805">MATNSLTGILVVTLLANLCDARVLGDRNIPAATQKCPHLWKEYEDNCFLMYAIPASRADAKKECEEVQGGTLVAILTDRDDEFLESYWNQTSPFTTDIWIGLKRNPDNRDEFFWDNDVSLQHTNWIKGEPNDQDTEEDCVVYIRSKYNIGWNDRECYDYKYPFICMKPRV</sequence>
<dbReference type="InterPro" id="IPR001304">
    <property type="entry name" value="C-type_lectin-like"/>
</dbReference>
<dbReference type="AlphaFoldDB" id="A0A9Q1CQQ9"/>
<name>A0A9Q1CQQ9_HOLLE</name>
<gene>
    <name evidence="4" type="ORF">HOLleu_01376</name>
</gene>
<dbReference type="PRINTS" id="PR01504">
    <property type="entry name" value="PNCREATITSAP"/>
</dbReference>
<dbReference type="Gene3D" id="3.10.100.10">
    <property type="entry name" value="Mannose-Binding Protein A, subunit A"/>
    <property type="match status" value="1"/>
</dbReference>
<evidence type="ECO:0000256" key="2">
    <source>
        <dbReference type="SAM" id="SignalP"/>
    </source>
</evidence>
<accession>A0A9Q1CQQ9</accession>
<dbReference type="CDD" id="cd00037">
    <property type="entry name" value="CLECT"/>
    <property type="match status" value="1"/>
</dbReference>
<feature type="chain" id="PRO_5040217965" evidence="2">
    <location>
        <begin position="22"/>
        <end position="170"/>
    </location>
</feature>
<evidence type="ECO:0000259" key="3">
    <source>
        <dbReference type="PROSITE" id="PS50041"/>
    </source>
</evidence>
<evidence type="ECO:0000313" key="4">
    <source>
        <dbReference type="EMBL" id="KAJ8048879.1"/>
    </source>
</evidence>
<dbReference type="InterPro" id="IPR050111">
    <property type="entry name" value="C-type_lectin/snaclec_domain"/>
</dbReference>
<dbReference type="InterPro" id="IPR016187">
    <property type="entry name" value="CTDL_fold"/>
</dbReference>
<dbReference type="InterPro" id="IPR016186">
    <property type="entry name" value="C-type_lectin-like/link_sf"/>
</dbReference>
<dbReference type="PANTHER" id="PTHR22803">
    <property type="entry name" value="MANNOSE, PHOSPHOLIPASE, LECTIN RECEPTOR RELATED"/>
    <property type="match status" value="1"/>
</dbReference>
<evidence type="ECO:0000313" key="5">
    <source>
        <dbReference type="Proteomes" id="UP001152320"/>
    </source>
</evidence>
<dbReference type="SUPFAM" id="SSF56436">
    <property type="entry name" value="C-type lectin-like"/>
    <property type="match status" value="1"/>
</dbReference>
<feature type="domain" description="C-type lectin" evidence="3">
    <location>
        <begin position="43"/>
        <end position="156"/>
    </location>
</feature>
<proteinExistence type="predicted"/>
<dbReference type="Proteomes" id="UP001152320">
    <property type="component" value="Chromosome 1"/>
</dbReference>
<dbReference type="InterPro" id="IPR018378">
    <property type="entry name" value="C-type_lectin_CS"/>
</dbReference>